<sequence>MGDTLYDTDLLIIGGGPAGCAAARMAASVGMRSILVEPDRLCRNLYRISALNNVLGGYTGGPELADAIVAELKNTELCRLELGRYVTELRADDDQMTATLDTGASLTAPYAIVATGVGPLQPSDATWITAPAGLTLPALWQANADDAHSRTLLVLGGDRSIGTFLRAHPTTETRLLVAYPAADEYKIDEIREDSRVTLLLVDHLTLHGGEGAQLSAEAVARDGTHRTITADAAFLSLGSAPAAPPGDLIRGTDGYCPPTDQHPRVIVAGDLRSARFQRIMTALGSGSEAALHAYYAARDLPIKG</sequence>
<protein>
    <submittedName>
        <fullName evidence="2">Pyridine nucleotide-disulfide oxidoreductase</fullName>
    </submittedName>
</protein>
<dbReference type="Gene3D" id="3.50.50.60">
    <property type="entry name" value="FAD/NAD(P)-binding domain"/>
    <property type="match status" value="2"/>
</dbReference>
<organism evidence="2 3">
    <name type="scientific">Streptomyces globisporus C-1027</name>
    <dbReference type="NCBI Taxonomy" id="1172567"/>
    <lineage>
        <taxon>Bacteria</taxon>
        <taxon>Bacillati</taxon>
        <taxon>Actinomycetota</taxon>
        <taxon>Actinomycetes</taxon>
        <taxon>Kitasatosporales</taxon>
        <taxon>Streptomycetaceae</taxon>
        <taxon>Streptomyces</taxon>
    </lineage>
</organism>
<dbReference type="Proteomes" id="UP000064183">
    <property type="component" value="Chromosome"/>
</dbReference>
<dbReference type="RefSeq" id="WP_010056472.1">
    <property type="nucleotide sequence ID" value="NZ_CP013738.1"/>
</dbReference>
<dbReference type="InterPro" id="IPR036188">
    <property type="entry name" value="FAD/NAD-bd_sf"/>
</dbReference>
<evidence type="ECO:0000259" key="1">
    <source>
        <dbReference type="Pfam" id="PF07992"/>
    </source>
</evidence>
<reference evidence="2 3" key="1">
    <citation type="journal article" date="2012" name="J. Bacteriol.">
        <title>Draft genome sequence of Streptomyces globisporus C-1027, which produces an antitumor antibiotic consisting of a nine-membered enediyne with a chromoprotein.</title>
        <authorList>
            <person name="Wang L."/>
            <person name="Wang S."/>
            <person name="He Q."/>
            <person name="Yu T."/>
            <person name="Li Q."/>
            <person name="Hong B."/>
        </authorList>
    </citation>
    <scope>NUCLEOTIDE SEQUENCE [LARGE SCALE GENOMIC DNA]</scope>
    <source>
        <strain evidence="2 3">C-1027</strain>
    </source>
</reference>
<proteinExistence type="predicted"/>
<dbReference type="GeneID" id="27783959"/>
<dbReference type="PRINTS" id="PR00368">
    <property type="entry name" value="FADPNR"/>
</dbReference>
<accession>A0A0U3LVV7</accession>
<dbReference type="Pfam" id="PF07992">
    <property type="entry name" value="Pyr_redox_2"/>
    <property type="match status" value="1"/>
</dbReference>
<dbReference type="EMBL" id="CP013738">
    <property type="protein sequence ID" value="ALU94786.1"/>
    <property type="molecule type" value="Genomic_DNA"/>
</dbReference>
<feature type="domain" description="FAD/NAD(P)-binding" evidence="1">
    <location>
        <begin position="9"/>
        <end position="122"/>
    </location>
</feature>
<dbReference type="KEGG" id="sgb:WQO_16490"/>
<evidence type="ECO:0000313" key="2">
    <source>
        <dbReference type="EMBL" id="ALU94786.1"/>
    </source>
</evidence>
<dbReference type="GO" id="GO:0016491">
    <property type="term" value="F:oxidoreductase activity"/>
    <property type="evidence" value="ECO:0007669"/>
    <property type="project" value="InterPro"/>
</dbReference>
<dbReference type="AlphaFoldDB" id="A0A0U3LVV7"/>
<dbReference type="SUPFAM" id="SSF51905">
    <property type="entry name" value="FAD/NAD(P)-binding domain"/>
    <property type="match status" value="1"/>
</dbReference>
<dbReference type="InterPro" id="IPR023753">
    <property type="entry name" value="FAD/NAD-binding_dom"/>
</dbReference>
<name>A0A0U3LVV7_STRGL</name>
<gene>
    <name evidence="2" type="ORF">WQO_16490</name>
</gene>
<dbReference type="PRINTS" id="PR00469">
    <property type="entry name" value="PNDRDTASEII"/>
</dbReference>
<dbReference type="STRING" id="1172567.WQO_16490"/>
<evidence type="ECO:0000313" key="3">
    <source>
        <dbReference type="Proteomes" id="UP000064183"/>
    </source>
</evidence>